<dbReference type="AlphaFoldDB" id="A0A1E5XN17"/>
<protein>
    <recommendedName>
        <fullName evidence="4">Polysaccharide biosynthesis protein GumN</fullName>
    </recommendedName>
</protein>
<gene>
    <name evidence="2" type="ORF">VW23_023375</name>
</gene>
<accession>A0A1E5XN17</accession>
<keyword evidence="1" id="KW-0732">Signal</keyword>
<reference evidence="2 3" key="1">
    <citation type="journal article" date="2015" name="Genome Announc.">
        <title>Genome Assemblies of Three Soil-Associated Devosia species: D. insulae, D. limi, and D. soli.</title>
        <authorList>
            <person name="Hassan Y.I."/>
            <person name="Lepp D."/>
            <person name="Zhou T."/>
        </authorList>
    </citation>
    <scope>NUCLEOTIDE SEQUENCE [LARGE SCALE GENOMIC DNA]</scope>
    <source>
        <strain evidence="2 3">DS-56</strain>
    </source>
</reference>
<feature type="chain" id="PRO_5009190309" description="Polysaccharide biosynthesis protein GumN" evidence="1">
    <location>
        <begin position="17"/>
        <end position="303"/>
    </location>
</feature>
<comment type="caution">
    <text evidence="2">The sequence shown here is derived from an EMBL/GenBank/DDBJ whole genome shotgun (WGS) entry which is preliminary data.</text>
</comment>
<organism evidence="2 3">
    <name type="scientific">Devosia insulae DS-56</name>
    <dbReference type="NCBI Taxonomy" id="1116389"/>
    <lineage>
        <taxon>Bacteria</taxon>
        <taxon>Pseudomonadati</taxon>
        <taxon>Pseudomonadota</taxon>
        <taxon>Alphaproteobacteria</taxon>
        <taxon>Hyphomicrobiales</taxon>
        <taxon>Devosiaceae</taxon>
        <taxon>Devosia</taxon>
    </lineage>
</organism>
<name>A0A1E5XN17_9HYPH</name>
<sequence>MLLSFLAGLAPAATLAAPALWRVSDADSSVWLFGSIHILDKDRDWRTQRFNAALAEADHVYFEMVLDMDAYATLTRLSMLYGRNRDGRQLSDYLTGEQQETLQAFLDDHGLQREMIESMRPWLADLTLMSLTLATGNGGENAMTQQAGVELVLLDEIAEERRRELETAETQFRMLAGLPDDEQVSALMRTIAASESPDQALGALAELWHAGDVEALARTMNAALGPIDSPIYRRLLADRNRRWSTEIAEMLASNEDAMIIVGAGHLAGPVGVPTLLSEAGFKVERMDYSVAPPGAAGRPSRRR</sequence>
<evidence type="ECO:0000313" key="2">
    <source>
        <dbReference type="EMBL" id="OEO29997.1"/>
    </source>
</evidence>
<dbReference type="InterPro" id="IPR047111">
    <property type="entry name" value="YbaP-like"/>
</dbReference>
<dbReference type="Proteomes" id="UP000095463">
    <property type="component" value="Unassembled WGS sequence"/>
</dbReference>
<evidence type="ECO:0000256" key="1">
    <source>
        <dbReference type="SAM" id="SignalP"/>
    </source>
</evidence>
<keyword evidence="3" id="KW-1185">Reference proteome</keyword>
<evidence type="ECO:0008006" key="4">
    <source>
        <dbReference type="Google" id="ProtNLM"/>
    </source>
</evidence>
<dbReference type="CDD" id="cd14789">
    <property type="entry name" value="Tiki"/>
    <property type="match status" value="1"/>
</dbReference>
<feature type="signal peptide" evidence="1">
    <location>
        <begin position="1"/>
        <end position="16"/>
    </location>
</feature>
<dbReference type="InterPro" id="IPR002816">
    <property type="entry name" value="TraB/PrgY/GumN_fam"/>
</dbReference>
<dbReference type="PANTHER" id="PTHR40590:SF1">
    <property type="entry name" value="CYTOPLASMIC PROTEIN"/>
    <property type="match status" value="1"/>
</dbReference>
<dbReference type="EMBL" id="LAJE02000239">
    <property type="protein sequence ID" value="OEO29997.1"/>
    <property type="molecule type" value="Genomic_DNA"/>
</dbReference>
<proteinExistence type="predicted"/>
<dbReference type="Pfam" id="PF01963">
    <property type="entry name" value="TraB_PrgY_gumN"/>
    <property type="match status" value="1"/>
</dbReference>
<dbReference type="PANTHER" id="PTHR40590">
    <property type="entry name" value="CYTOPLASMIC PROTEIN-RELATED"/>
    <property type="match status" value="1"/>
</dbReference>
<evidence type="ECO:0000313" key="3">
    <source>
        <dbReference type="Proteomes" id="UP000095463"/>
    </source>
</evidence>